<organism evidence="1 2">
    <name type="scientific">Persicimonas caeni</name>
    <dbReference type="NCBI Taxonomy" id="2292766"/>
    <lineage>
        <taxon>Bacteria</taxon>
        <taxon>Deltaproteobacteria</taxon>
        <taxon>Bradymonadales</taxon>
        <taxon>Bradymonadaceae</taxon>
        <taxon>Persicimonas</taxon>
    </lineage>
</organism>
<accession>A0A5B8Y579</accession>
<dbReference type="EMBL" id="CP041186">
    <property type="protein sequence ID" value="QDG51719.1"/>
    <property type="molecule type" value="Genomic_DNA"/>
</dbReference>
<protein>
    <submittedName>
        <fullName evidence="1">Uncharacterized protein</fullName>
    </submittedName>
</protein>
<dbReference type="Proteomes" id="UP000315995">
    <property type="component" value="Chromosome"/>
</dbReference>
<gene>
    <name evidence="1" type="ORF">FIV42_13470</name>
</gene>
<evidence type="ECO:0000313" key="1">
    <source>
        <dbReference type="EMBL" id="QDG51719.1"/>
    </source>
</evidence>
<dbReference type="AlphaFoldDB" id="A0A4Y6PUC9"/>
<proteinExistence type="predicted"/>
<accession>A0A4Y6PUC9</accession>
<evidence type="ECO:0000313" key="2">
    <source>
        <dbReference type="Proteomes" id="UP000315995"/>
    </source>
</evidence>
<sequence>MALGKPDMLRLLEFVEGFSERFSHVFNTASAWQREAFGGYTTAQILDHLEISPDRRLTTERGVLLRSYGVFRARRPYGEGATDEIARRVGQKHGEASAELLEAMQHARLGAWQITEASDGFEATRIDGTDAPFRRELDVFTDYQWAAITAPGVYVGWLIEQDETCMLFFAAELDAAAVDFLNRVAQRAPWGWPDGDADNAFRRVHYEEDILSLLVRADCINTGRDDMRVILSREIRQVWYLRQANLFDDVEKTLHKYGLRSGVYVEDTGVFGEYGAVHPDHYQCHICNDFHRKNAHLAPGWSVDVALLVEDHVEAIVSQLEAMRLYALPKSTTWHYSIPVGPHSLEYVFPIAEMLAMIALDPSGRIEHPRLGHAEEYPLSSLDIDLDAFRNAGFDLNWSIGQAKSWAERHAAEELQGALEEAVERYHAAFRWACLVDRHRQMDPNQTIGIGYEELFWGIRKLFPTAVLETPLAALRDRHNGTWRRIEKATREDKAFDTPVLRLGHLPPCMHTLGSLSGIGSKTLMALVDGLVEYVANWPDSAGYASNATSPEMQEAASAELSSGLDALDDLF</sequence>
<reference evidence="1 2" key="1">
    <citation type="submission" date="2019-06" db="EMBL/GenBank/DDBJ databases">
        <title>Persicimonas caeni gen. nov., sp. nov., a predatory bacterium isolated from solar saltern.</title>
        <authorList>
            <person name="Wang S."/>
        </authorList>
    </citation>
    <scope>NUCLEOTIDE SEQUENCE [LARGE SCALE GENOMIC DNA]</scope>
    <source>
        <strain evidence="1 2">YN101</strain>
    </source>
</reference>
<keyword evidence="2" id="KW-1185">Reference proteome</keyword>
<dbReference type="RefSeq" id="WP_141198199.1">
    <property type="nucleotide sequence ID" value="NZ_CP041186.1"/>
</dbReference>
<name>A0A4Y6PUC9_PERCE</name>